<feature type="chain" id="PRO_5002147062" description="Secreted protein" evidence="1">
    <location>
        <begin position="18"/>
        <end position="63"/>
    </location>
</feature>
<evidence type="ECO:0000313" key="3">
    <source>
        <dbReference type="Proteomes" id="UP000031599"/>
    </source>
</evidence>
<comment type="caution">
    <text evidence="2">The sequence shown here is derived from an EMBL/GenBank/DDBJ whole genome shotgun (WGS) entry which is preliminary data.</text>
</comment>
<accession>A0A0C2CZM5</accession>
<dbReference type="AlphaFoldDB" id="A0A0C2CZM5"/>
<dbReference type="Proteomes" id="UP000031599">
    <property type="component" value="Unassembled WGS sequence"/>
</dbReference>
<protein>
    <recommendedName>
        <fullName evidence="4">Secreted protein</fullName>
    </recommendedName>
</protein>
<sequence length="63" mass="6516">MRCSCPGGIMLCLPARANVGSNSAANVTSTAQTRSSEVVARIICAHGSRLGLHGDPKQPPSPW</sequence>
<name>A0A0C2CZM5_9BACT</name>
<proteinExistence type="predicted"/>
<evidence type="ECO:0008006" key="4">
    <source>
        <dbReference type="Google" id="ProtNLM"/>
    </source>
</evidence>
<keyword evidence="1" id="KW-0732">Signal</keyword>
<evidence type="ECO:0000256" key="1">
    <source>
        <dbReference type="SAM" id="SignalP"/>
    </source>
</evidence>
<reference evidence="2 3" key="1">
    <citation type="submission" date="2014-12" db="EMBL/GenBank/DDBJ databases">
        <title>Genome assembly of Enhygromyxa salina DSM 15201.</title>
        <authorList>
            <person name="Sharma G."/>
            <person name="Subramanian S."/>
        </authorList>
    </citation>
    <scope>NUCLEOTIDE SEQUENCE [LARGE SCALE GENOMIC DNA]</scope>
    <source>
        <strain evidence="2 3">DSM 15201</strain>
    </source>
</reference>
<organism evidence="2 3">
    <name type="scientific">Enhygromyxa salina</name>
    <dbReference type="NCBI Taxonomy" id="215803"/>
    <lineage>
        <taxon>Bacteria</taxon>
        <taxon>Pseudomonadati</taxon>
        <taxon>Myxococcota</taxon>
        <taxon>Polyangia</taxon>
        <taxon>Nannocystales</taxon>
        <taxon>Nannocystaceae</taxon>
        <taxon>Enhygromyxa</taxon>
    </lineage>
</organism>
<evidence type="ECO:0000313" key="2">
    <source>
        <dbReference type="EMBL" id="KIG13317.1"/>
    </source>
</evidence>
<gene>
    <name evidence="2" type="ORF">DB30_00319</name>
</gene>
<feature type="signal peptide" evidence="1">
    <location>
        <begin position="1"/>
        <end position="17"/>
    </location>
</feature>
<dbReference type="EMBL" id="JMCC02000100">
    <property type="protein sequence ID" value="KIG13317.1"/>
    <property type="molecule type" value="Genomic_DNA"/>
</dbReference>